<evidence type="ECO:0000313" key="2">
    <source>
        <dbReference type="EMBL" id="MBC2575379.1"/>
    </source>
</evidence>
<evidence type="ECO:0000313" key="3">
    <source>
        <dbReference type="Proteomes" id="UP000713904"/>
    </source>
</evidence>
<dbReference type="RefSeq" id="WP_185623410.1">
    <property type="nucleotide sequence ID" value="NZ_JABGBW010000001.1"/>
</dbReference>
<evidence type="ECO:0000259" key="1">
    <source>
        <dbReference type="Pfam" id="PF09347"/>
    </source>
</evidence>
<dbReference type="Pfam" id="PF09347">
    <property type="entry name" value="DUF1989"/>
    <property type="match status" value="1"/>
</dbReference>
<feature type="domain" description="DUF1989" evidence="1">
    <location>
        <begin position="4"/>
        <end position="163"/>
    </location>
</feature>
<name>A0ABR6TJL3_9FIRM</name>
<dbReference type="InterPro" id="IPR018959">
    <property type="entry name" value="DUF1989"/>
</dbReference>
<reference evidence="2 3" key="1">
    <citation type="submission" date="2020-05" db="EMBL/GenBank/DDBJ databases">
        <title>Draft genome of xy-202 and genomic insight in genome of the genus Peptostreptococcus.</title>
        <authorList>
            <person name="Zhang Z."/>
        </authorList>
    </citation>
    <scope>NUCLEOTIDE SEQUENCE [LARGE SCALE GENOMIC DNA]</scope>
    <source>
        <strain evidence="2 3">DSM 27025</strain>
    </source>
</reference>
<sequence length="191" mass="21228">MEYIINSCSGVSIDVMKGQRITVIDIEGGQVVDFFAEVKNSENEFLSPGVTIDCNESLRLKVGDLIFSNKYRSMFKVLFDDVGEHDLIHPCCRPEMYEFFYGNGKGHKNCLENINTSLSRQRDIITPVNLFMYTKINIDGTIEVKAPLSKAGDKIILRAESDVRLGVAACSVSESQCNGGKCTSVKIIIED</sequence>
<dbReference type="PANTHER" id="PTHR31527:SF0">
    <property type="entry name" value="RE64534P"/>
    <property type="match status" value="1"/>
</dbReference>
<organism evidence="2 3">
    <name type="scientific">Peptostreptococcus canis</name>
    <dbReference type="NCBI Taxonomy" id="1159213"/>
    <lineage>
        <taxon>Bacteria</taxon>
        <taxon>Bacillati</taxon>
        <taxon>Bacillota</taxon>
        <taxon>Clostridia</taxon>
        <taxon>Peptostreptococcales</taxon>
        <taxon>Peptostreptococcaceae</taxon>
        <taxon>Peptostreptococcus</taxon>
    </lineage>
</organism>
<keyword evidence="3" id="KW-1185">Reference proteome</keyword>
<dbReference type="Proteomes" id="UP000713904">
    <property type="component" value="Unassembled WGS sequence"/>
</dbReference>
<dbReference type="EMBL" id="JABGBW010000001">
    <property type="protein sequence ID" value="MBC2575379.1"/>
    <property type="molecule type" value="Genomic_DNA"/>
</dbReference>
<comment type="caution">
    <text evidence="2">The sequence shown here is derived from an EMBL/GenBank/DDBJ whole genome shotgun (WGS) entry which is preliminary data.</text>
</comment>
<accession>A0ABR6TJL3</accession>
<proteinExistence type="predicted"/>
<gene>
    <name evidence="2" type="ORF">HLB29_01600</name>
</gene>
<protein>
    <submittedName>
        <fullName evidence="2">Urea carboxylase-associated family protein</fullName>
    </submittedName>
</protein>
<dbReference type="PANTHER" id="PTHR31527">
    <property type="entry name" value="RE64534P"/>
    <property type="match status" value="1"/>
</dbReference>